<evidence type="ECO:0000313" key="2">
    <source>
        <dbReference type="Proteomes" id="UP000009877"/>
    </source>
</evidence>
<protein>
    <recommendedName>
        <fullName evidence="3">Winged helix DNA-binding domain-containing protein</fullName>
    </recommendedName>
</protein>
<dbReference type="PANTHER" id="PTHR38479">
    <property type="entry name" value="LMO0824 PROTEIN"/>
    <property type="match status" value="1"/>
</dbReference>
<evidence type="ECO:0008006" key="3">
    <source>
        <dbReference type="Google" id="ProtNLM"/>
    </source>
</evidence>
<organism evidence="1 2">
    <name type="scientific">Kocuria palustris PEL</name>
    <dbReference type="NCBI Taxonomy" id="1236550"/>
    <lineage>
        <taxon>Bacteria</taxon>
        <taxon>Bacillati</taxon>
        <taxon>Actinomycetota</taxon>
        <taxon>Actinomycetes</taxon>
        <taxon>Micrococcales</taxon>
        <taxon>Micrococcaceae</taxon>
        <taxon>Kocuria</taxon>
    </lineage>
</organism>
<reference evidence="1 2" key="1">
    <citation type="journal article" date="2014" name="Genome Announc.">
        <title>Draft Genome Sequence of Kocuria palustris PEL.</title>
        <authorList>
            <person name="Sharma G."/>
            <person name="Khatri I."/>
            <person name="Subramanian S."/>
        </authorList>
    </citation>
    <scope>NUCLEOTIDE SEQUENCE [LARGE SCALE GENOMIC DNA]</scope>
    <source>
        <strain evidence="1 2">PEL</strain>
    </source>
</reference>
<dbReference type="Proteomes" id="UP000009877">
    <property type="component" value="Unassembled WGS sequence"/>
</dbReference>
<gene>
    <name evidence="1" type="ORF">C884_02245</name>
</gene>
<proteinExistence type="predicted"/>
<dbReference type="STRING" id="71999.KPaMU14_12170"/>
<dbReference type="RefSeq" id="WP_006214274.1">
    <property type="nucleotide sequence ID" value="NZ_ANHZ02000007.1"/>
</dbReference>
<name>M2YEC6_9MICC</name>
<accession>M2YEC6</accession>
<dbReference type="AlphaFoldDB" id="M2YEC6"/>
<dbReference type="EMBL" id="ANHZ02000007">
    <property type="protein sequence ID" value="EME36885.1"/>
    <property type="molecule type" value="Genomic_DNA"/>
</dbReference>
<dbReference type="PANTHER" id="PTHR38479:SF2">
    <property type="entry name" value="WINGED HELIX DNA-BINDING DOMAIN-CONTAINING PROTEIN"/>
    <property type="match status" value="1"/>
</dbReference>
<evidence type="ECO:0000313" key="1">
    <source>
        <dbReference type="EMBL" id="EME36885.1"/>
    </source>
</evidence>
<dbReference type="Pfam" id="PF06224">
    <property type="entry name" value="AlkZ-like"/>
    <property type="match status" value="1"/>
</dbReference>
<dbReference type="InterPro" id="IPR009351">
    <property type="entry name" value="AlkZ-like"/>
</dbReference>
<comment type="caution">
    <text evidence="1">The sequence shown here is derived from an EMBL/GenBank/DDBJ whole genome shotgun (WGS) entry which is preliminary data.</text>
</comment>
<sequence>MHLRSFRDVLAHRLIAQALVAPRADAAAHMLATQDQIYAAGVTALQIRSGSDVLQEIREHRIVRAWTQRGTVHLVAAQDVGWLTRLCSPRVEAAAAKRRPGLGLTPQDYDRAHAAFRERLADGPLTRPQAYDLFRAVGISPENGPGQHLLRSFGGQGDIAQGPREGSDDTFLLVEHLPTPQREIDGDDALRELAVRFLASHGPATVQDLSWWSGLTVRDAKRAVELAGDHAEKVTIEGRTETLYAPPAAEQISDEQLDAALQTELELPAFDEYLLGYKDRSEFLPAELVQVVGPTKNGMCRPFRVRQGIIAAAE</sequence>
<keyword evidence="2" id="KW-1185">Reference proteome</keyword>